<gene>
    <name evidence="7" type="primary">prfC_12</name>
    <name evidence="7" type="ORF">SDC9_64889</name>
</gene>
<reference evidence="7" key="1">
    <citation type="submission" date="2019-08" db="EMBL/GenBank/DDBJ databases">
        <authorList>
            <person name="Kucharzyk K."/>
            <person name="Murdoch R.W."/>
            <person name="Higgins S."/>
            <person name="Loffler F."/>
        </authorList>
    </citation>
    <scope>NUCLEOTIDE SEQUENCE</scope>
</reference>
<dbReference type="Gene3D" id="2.40.30.10">
    <property type="entry name" value="Translation factors"/>
    <property type="match status" value="1"/>
</dbReference>
<dbReference type="PANTHER" id="PTHR43261">
    <property type="entry name" value="TRANSLATION ELONGATION FACTOR G-RELATED"/>
    <property type="match status" value="1"/>
</dbReference>
<dbReference type="Pfam" id="PF00679">
    <property type="entry name" value="EFG_C"/>
    <property type="match status" value="1"/>
</dbReference>
<dbReference type="GO" id="GO:0046677">
    <property type="term" value="P:response to antibiotic"/>
    <property type="evidence" value="ECO:0007669"/>
    <property type="project" value="UniProtKB-KW"/>
</dbReference>
<dbReference type="GO" id="GO:0005525">
    <property type="term" value="F:GTP binding"/>
    <property type="evidence" value="ECO:0007669"/>
    <property type="project" value="UniProtKB-KW"/>
</dbReference>
<protein>
    <submittedName>
        <fullName evidence="7">Peptide chain release factor 3</fullName>
    </submittedName>
</protein>
<dbReference type="NCBIfam" id="TIGR00231">
    <property type="entry name" value="small_GTP"/>
    <property type="match status" value="1"/>
</dbReference>
<evidence type="ECO:0000256" key="4">
    <source>
        <dbReference type="ARBA" id="ARBA00023251"/>
    </source>
</evidence>
<dbReference type="CDD" id="cd03711">
    <property type="entry name" value="Tet_C"/>
    <property type="match status" value="1"/>
</dbReference>
<dbReference type="SUPFAM" id="SSF50447">
    <property type="entry name" value="Translation proteins"/>
    <property type="match status" value="1"/>
</dbReference>
<keyword evidence="2" id="KW-0648">Protein biosynthesis</keyword>
<dbReference type="SUPFAM" id="SSF54980">
    <property type="entry name" value="EF-G C-terminal domain-like"/>
    <property type="match status" value="2"/>
</dbReference>
<dbReference type="InterPro" id="IPR014721">
    <property type="entry name" value="Ribsml_uS5_D2-typ_fold_subgr"/>
</dbReference>
<dbReference type="GO" id="GO:0006412">
    <property type="term" value="P:translation"/>
    <property type="evidence" value="ECO:0007669"/>
    <property type="project" value="UniProtKB-KW"/>
</dbReference>
<dbReference type="InterPro" id="IPR031157">
    <property type="entry name" value="G_TR_CS"/>
</dbReference>
<dbReference type="PRINTS" id="PR00315">
    <property type="entry name" value="ELONGATNFCT"/>
</dbReference>
<feature type="region of interest" description="Disordered" evidence="5">
    <location>
        <begin position="639"/>
        <end position="669"/>
    </location>
</feature>
<dbReference type="InterPro" id="IPR000795">
    <property type="entry name" value="T_Tr_GTP-bd_dom"/>
</dbReference>
<dbReference type="Gene3D" id="3.40.50.300">
    <property type="entry name" value="P-loop containing nucleotide triphosphate hydrolases"/>
    <property type="match status" value="1"/>
</dbReference>
<organism evidence="7">
    <name type="scientific">bioreactor metagenome</name>
    <dbReference type="NCBI Taxonomy" id="1076179"/>
    <lineage>
        <taxon>unclassified sequences</taxon>
        <taxon>metagenomes</taxon>
        <taxon>ecological metagenomes</taxon>
    </lineage>
</organism>
<dbReference type="InterPro" id="IPR005517">
    <property type="entry name" value="Transl_elong_EFG/EF2_IV"/>
</dbReference>
<dbReference type="InterPro" id="IPR035647">
    <property type="entry name" value="EFG_III/V"/>
</dbReference>
<dbReference type="SMART" id="SM00838">
    <property type="entry name" value="EFG_C"/>
    <property type="match status" value="1"/>
</dbReference>
<keyword evidence="4" id="KW-0046">Antibiotic resistance</keyword>
<dbReference type="AlphaFoldDB" id="A0A644XRU1"/>
<evidence type="ECO:0000256" key="3">
    <source>
        <dbReference type="ARBA" id="ARBA00023134"/>
    </source>
</evidence>
<dbReference type="PROSITE" id="PS00301">
    <property type="entry name" value="G_TR_1"/>
    <property type="match status" value="1"/>
</dbReference>
<dbReference type="CDD" id="cd10912">
    <property type="entry name" value="PIN_YacP-like"/>
    <property type="match status" value="1"/>
</dbReference>
<keyword evidence="3" id="KW-0342">GTP-binding</keyword>
<dbReference type="GO" id="GO:0032790">
    <property type="term" value="P:ribosome disassembly"/>
    <property type="evidence" value="ECO:0007669"/>
    <property type="project" value="TreeGrafter"/>
</dbReference>
<dbReference type="InterPro" id="IPR009000">
    <property type="entry name" value="Transl_B-barrel_sf"/>
</dbReference>
<evidence type="ECO:0000256" key="1">
    <source>
        <dbReference type="ARBA" id="ARBA00022741"/>
    </source>
</evidence>
<dbReference type="Gene3D" id="3.30.70.870">
    <property type="entry name" value="Elongation Factor G (Translational Gtpase), domain 3"/>
    <property type="match status" value="1"/>
</dbReference>
<dbReference type="Gene3D" id="3.30.230.10">
    <property type="match status" value="1"/>
</dbReference>
<dbReference type="PANTHER" id="PTHR43261:SF1">
    <property type="entry name" value="RIBOSOME-RELEASING FACTOR 2, MITOCHONDRIAL"/>
    <property type="match status" value="1"/>
</dbReference>
<evidence type="ECO:0000259" key="6">
    <source>
        <dbReference type="PROSITE" id="PS51722"/>
    </source>
</evidence>
<dbReference type="InterPro" id="IPR020568">
    <property type="entry name" value="Ribosomal_Su5_D2-typ_SF"/>
</dbReference>
<dbReference type="SUPFAM" id="SSF54211">
    <property type="entry name" value="Ribosomal protein S5 domain 2-like"/>
    <property type="match status" value="1"/>
</dbReference>
<dbReference type="PROSITE" id="PS51722">
    <property type="entry name" value="G_TR_2"/>
    <property type="match status" value="1"/>
</dbReference>
<dbReference type="Pfam" id="PF03764">
    <property type="entry name" value="EFG_IV"/>
    <property type="match status" value="1"/>
</dbReference>
<name>A0A644XRU1_9ZZZZ</name>
<feature type="domain" description="Tr-type G" evidence="6">
    <location>
        <begin position="1"/>
        <end position="226"/>
    </location>
</feature>
<keyword evidence="1" id="KW-0547">Nucleotide-binding</keyword>
<evidence type="ECO:0000313" key="7">
    <source>
        <dbReference type="EMBL" id="MPM18478.1"/>
    </source>
</evidence>
<dbReference type="Gene3D" id="3.30.70.240">
    <property type="match status" value="1"/>
</dbReference>
<dbReference type="GO" id="GO:0003924">
    <property type="term" value="F:GTPase activity"/>
    <property type="evidence" value="ECO:0007669"/>
    <property type="project" value="InterPro"/>
</dbReference>
<dbReference type="Pfam" id="PF05991">
    <property type="entry name" value="NYN_YacP"/>
    <property type="match status" value="1"/>
</dbReference>
<dbReference type="SMART" id="SM00889">
    <property type="entry name" value="EFG_IV"/>
    <property type="match status" value="1"/>
</dbReference>
<accession>A0A644XRU1</accession>
<dbReference type="InterPro" id="IPR027417">
    <property type="entry name" value="P-loop_NTPase"/>
</dbReference>
<dbReference type="InterPro" id="IPR035650">
    <property type="entry name" value="Tet_C"/>
</dbReference>
<dbReference type="SUPFAM" id="SSF52540">
    <property type="entry name" value="P-loop containing nucleoside triphosphate hydrolases"/>
    <property type="match status" value="1"/>
</dbReference>
<sequence length="890" mass="97281">MKKLVVGILAHVDAGKTTLTEGLLYVGGALRRLGRVDHGDAFLDTFALERERGVTIFSKQAVLPLEKLELTLLDTPGHADFSAETERTLQVLDCAVLVISGANGVQGHTLTLWRLLRRYGVPTFLFVNKMDQPGTDRAALLAELKVRLDGCCVDFSRPSSEREEEIALCGEAAMEEYLDSGTLRDETVAELVGEEKLFPCLFGAALRLDGVEELLNCLTRFAPVPVYGEEFGAKVYKISRDPQGARLTHLKVTGGKLRIKDLLSGSRDGEDWQEKADQLRIYSGAKFRPADAAEAGTVCAVAGLSHTFSGQGLGVEATSAPPLLEPALTCQVFLPNGCDIHAALGQLRRLEDEDPQLRVVWQERTGRINVQLMGLFQQEILQRLLKDRFDLDVTFGPGAIVYRETIAAPVVGIGHFEPLRHYAEVHLLLEPLERGAGLRFATACPEETLSFSWQRLALSQLAWKKHPGVLTGAPVTDMKITLLAGRAHEKHTEGGDFRQAAWRAVRQGLMGANSVLLEPWYEFSLSVPQAQTGRAMADLQRMGGELAPPETQGEHALFTGAAPVSALRDYGAEVAAYTKGQGRLSCAPGGYRPCPRQEQIVAETGYDPERDLDNPADSVFCEGGAGRVVKWRDVPARAHVDSGFSPDGTPVKRNDSGPSSARSAAYAGTMEQDKELRAIFERTYGPVKRRTFQKPLLAADAAPAYRAAPLPAGPEYLLVDGYNVIFAWDELKAAAGENLDAARRMLCDLMSDYQGFRKCHVVVVCDACKVKGGEETVEKYHNIHLVYTKEAETADAYIERTTYQLGREHRVRVVSSDAAEQMIILGHGALRVSAAAFREEMVQTRGEIKAVLEKNNLAGKVRPMHEALTKALERRQQAGEKPGGNPPGGQ</sequence>
<dbReference type="EMBL" id="VSSQ01002991">
    <property type="protein sequence ID" value="MPM18478.1"/>
    <property type="molecule type" value="Genomic_DNA"/>
</dbReference>
<dbReference type="Pfam" id="PF00009">
    <property type="entry name" value="GTP_EFTU"/>
    <property type="match status" value="1"/>
</dbReference>
<comment type="caution">
    <text evidence="7">The sequence shown here is derived from an EMBL/GenBank/DDBJ whole genome shotgun (WGS) entry which is preliminary data.</text>
</comment>
<dbReference type="InterPro" id="IPR005225">
    <property type="entry name" value="Small_GTP-bd"/>
</dbReference>
<dbReference type="InterPro" id="IPR010298">
    <property type="entry name" value="YacP-like"/>
</dbReference>
<evidence type="ECO:0000256" key="2">
    <source>
        <dbReference type="ARBA" id="ARBA00022917"/>
    </source>
</evidence>
<dbReference type="InterPro" id="IPR000640">
    <property type="entry name" value="EFG_V-like"/>
</dbReference>
<proteinExistence type="predicted"/>
<evidence type="ECO:0000256" key="5">
    <source>
        <dbReference type="SAM" id="MobiDB-lite"/>
    </source>
</evidence>